<proteinExistence type="inferred from homology"/>
<accession>A0A263D369</accession>
<evidence type="ECO:0000256" key="7">
    <source>
        <dbReference type="ARBA" id="ARBA00023160"/>
    </source>
</evidence>
<evidence type="ECO:0000256" key="10">
    <source>
        <dbReference type="PIRSR" id="PIRSR000094-3"/>
    </source>
</evidence>
<feature type="binding site" evidence="10">
    <location>
        <position position="161"/>
    </location>
    <ligand>
        <name>NAD(+)</name>
        <dbReference type="ChEBI" id="CHEBI:57540"/>
    </ligand>
</feature>
<keyword evidence="6" id="KW-0443">Lipid metabolism</keyword>
<evidence type="ECO:0000256" key="5">
    <source>
        <dbReference type="ARBA" id="ARBA00023002"/>
    </source>
</evidence>
<evidence type="ECO:0000256" key="9">
    <source>
        <dbReference type="PIRSR" id="PIRSR000094-2"/>
    </source>
</evidence>
<evidence type="ECO:0000256" key="3">
    <source>
        <dbReference type="ARBA" id="ARBA00022516"/>
    </source>
</evidence>
<dbReference type="PANTHER" id="PTHR43159:SF2">
    <property type="entry name" value="ENOYL-[ACYL-CARRIER-PROTEIN] REDUCTASE [NADH], CHLOROPLASTIC"/>
    <property type="match status" value="1"/>
</dbReference>
<dbReference type="InterPro" id="IPR014358">
    <property type="entry name" value="Enoyl-ACP_Rdtase_NADH"/>
</dbReference>
<dbReference type="AlphaFoldDB" id="A0A263D369"/>
<comment type="catalytic activity">
    <reaction evidence="8">
        <text>a 2,3-saturated acyl-[ACP] + NAD(+) = a (2E)-enoyl-[ACP] + NADH + H(+)</text>
        <dbReference type="Rhea" id="RHEA:10240"/>
        <dbReference type="Rhea" id="RHEA-COMP:9925"/>
        <dbReference type="Rhea" id="RHEA-COMP:9926"/>
        <dbReference type="ChEBI" id="CHEBI:15378"/>
        <dbReference type="ChEBI" id="CHEBI:57540"/>
        <dbReference type="ChEBI" id="CHEBI:57945"/>
        <dbReference type="ChEBI" id="CHEBI:78784"/>
        <dbReference type="ChEBI" id="CHEBI:78785"/>
        <dbReference type="EC" id="1.3.1.9"/>
    </reaction>
</comment>
<evidence type="ECO:0000313" key="13">
    <source>
        <dbReference type="Proteomes" id="UP000242444"/>
    </source>
</evidence>
<dbReference type="Proteomes" id="UP000242444">
    <property type="component" value="Unassembled WGS sequence"/>
</dbReference>
<dbReference type="PANTHER" id="PTHR43159">
    <property type="entry name" value="ENOYL-[ACYL-CARRIER-PROTEIN] REDUCTASE"/>
    <property type="match status" value="1"/>
</dbReference>
<evidence type="ECO:0000256" key="6">
    <source>
        <dbReference type="ARBA" id="ARBA00023098"/>
    </source>
</evidence>
<dbReference type="InterPro" id="IPR002347">
    <property type="entry name" value="SDR_fam"/>
</dbReference>
<keyword evidence="8 10" id="KW-0520">NAD</keyword>
<dbReference type="EMBL" id="NKYE01000006">
    <property type="protein sequence ID" value="OZM72900.1"/>
    <property type="molecule type" value="Genomic_DNA"/>
</dbReference>
<feature type="region of interest" description="Disordered" evidence="11">
    <location>
        <begin position="253"/>
        <end position="275"/>
    </location>
</feature>
<sequence>MDLLKGKNILVTGVLTQSSIAFHVARVAQEQGANVVLTGYGRLRLVERIAQRLPQPSPVIELDVTDEQQLGALADRVREHVGGRLDGVLHSVAFAPQGAVGGNFMTTGWEDVASALRVSSYSLQAITRSVLPLLGKGSSIVGLDFDAARAHAEYDWMGVAKASLESSARYLASYLGAEGIRVNLVAAGPLRTTAAKAIGPGGNDAAAQEGKRWDQRAPLGWDDLEFDPVARACVALLSDWFPATTGEIVHVDGGAHAVGDRPGTPRSSLPIPAPR</sequence>
<feature type="binding site" evidence="10">
    <location>
        <position position="13"/>
    </location>
    <ligand>
        <name>NAD(+)</name>
        <dbReference type="ChEBI" id="CHEBI:57540"/>
    </ligand>
</feature>
<keyword evidence="13" id="KW-1185">Reference proteome</keyword>
<name>A0A263D369_9PSEU</name>
<comment type="caution">
    <text evidence="12">The sequence shown here is derived from an EMBL/GenBank/DDBJ whole genome shotgun (WGS) entry which is preliminary data.</text>
</comment>
<dbReference type="GO" id="GO:0006633">
    <property type="term" value="P:fatty acid biosynthetic process"/>
    <property type="evidence" value="ECO:0007669"/>
    <property type="project" value="UniProtKB-KW"/>
</dbReference>
<keyword evidence="4" id="KW-0276">Fatty acid metabolism</keyword>
<feature type="binding site" evidence="9">
    <location>
        <position position="95"/>
    </location>
    <ligand>
        <name>substrate</name>
    </ligand>
</feature>
<dbReference type="UniPathway" id="UPA00915"/>
<dbReference type="RefSeq" id="WP_094862758.1">
    <property type="nucleotide sequence ID" value="NZ_NKYE01000006.1"/>
</dbReference>
<dbReference type="GO" id="GO:0004318">
    <property type="term" value="F:enoyl-[acyl-carrier-protein] reductase (NADH) activity"/>
    <property type="evidence" value="ECO:0007669"/>
    <property type="project" value="UniProtKB-EC"/>
</dbReference>
<dbReference type="OrthoDB" id="9803628at2"/>
<gene>
    <name evidence="12" type="ORF">CFN78_11600</name>
</gene>
<evidence type="ECO:0000256" key="8">
    <source>
        <dbReference type="PIRNR" id="PIRNR000094"/>
    </source>
</evidence>
<dbReference type="PIRSF" id="PIRSF000094">
    <property type="entry name" value="Enoyl-ACP_rdct"/>
    <property type="match status" value="1"/>
</dbReference>
<comment type="pathway">
    <text evidence="1">Lipid metabolism.</text>
</comment>
<dbReference type="Pfam" id="PF13561">
    <property type="entry name" value="adh_short_C2"/>
    <property type="match status" value="1"/>
</dbReference>
<organism evidence="12 13">
    <name type="scientific">Amycolatopsis antarctica</name>
    <dbReference type="NCBI Taxonomy" id="1854586"/>
    <lineage>
        <taxon>Bacteria</taxon>
        <taxon>Bacillati</taxon>
        <taxon>Actinomycetota</taxon>
        <taxon>Actinomycetes</taxon>
        <taxon>Pseudonocardiales</taxon>
        <taxon>Pseudonocardiaceae</taxon>
        <taxon>Amycolatopsis</taxon>
    </lineage>
</organism>
<dbReference type="EC" id="1.3.1.9" evidence="8"/>
<comment type="similarity">
    <text evidence="2 8">Belongs to the short-chain dehydrogenases/reductases (SDR) family. FabI subfamily.</text>
</comment>
<protein>
    <recommendedName>
        <fullName evidence="8">Enoyl-[acyl-carrier-protein] reductase [NADH]</fullName>
        <ecNumber evidence="8">1.3.1.9</ecNumber>
    </recommendedName>
</protein>
<evidence type="ECO:0000313" key="12">
    <source>
        <dbReference type="EMBL" id="OZM72900.1"/>
    </source>
</evidence>
<dbReference type="NCBIfam" id="NF005908">
    <property type="entry name" value="PRK07889.1"/>
    <property type="match status" value="1"/>
</dbReference>
<keyword evidence="3 8" id="KW-0444">Lipid biosynthesis</keyword>
<evidence type="ECO:0000256" key="1">
    <source>
        <dbReference type="ARBA" id="ARBA00005189"/>
    </source>
</evidence>
<dbReference type="Gene3D" id="3.40.50.720">
    <property type="entry name" value="NAD(P)-binding Rossmann-like Domain"/>
    <property type="match status" value="1"/>
</dbReference>
<reference evidence="12 13" key="1">
    <citation type="submission" date="2017-07" db="EMBL/GenBank/DDBJ databases">
        <title>Amycolatopsis antarcticus sp. nov., isolated from the surface of an Antarcticus brown macroalga.</title>
        <authorList>
            <person name="Wang J."/>
            <person name="Leiva S."/>
            <person name="Huang J."/>
            <person name="Huang Y."/>
        </authorList>
    </citation>
    <scope>NUCLEOTIDE SEQUENCE [LARGE SCALE GENOMIC DNA]</scope>
    <source>
        <strain evidence="12 13">AU-G6</strain>
    </source>
</reference>
<feature type="binding site" evidence="10">
    <location>
        <position position="92"/>
    </location>
    <ligand>
        <name>NAD(+)</name>
        <dbReference type="ChEBI" id="CHEBI:57540"/>
    </ligand>
</feature>
<keyword evidence="7 8" id="KW-0275">Fatty acid biosynthesis</keyword>
<evidence type="ECO:0000256" key="2">
    <source>
        <dbReference type="ARBA" id="ARBA00009233"/>
    </source>
</evidence>
<evidence type="ECO:0000256" key="11">
    <source>
        <dbReference type="SAM" id="MobiDB-lite"/>
    </source>
</evidence>
<dbReference type="SUPFAM" id="SSF51735">
    <property type="entry name" value="NAD(P)-binding Rossmann-fold domains"/>
    <property type="match status" value="1"/>
</dbReference>
<feature type="binding site" evidence="10">
    <location>
        <begin position="19"/>
        <end position="20"/>
    </location>
    <ligand>
        <name>NAD(+)</name>
        <dbReference type="ChEBI" id="CHEBI:57540"/>
    </ligand>
</feature>
<dbReference type="InParanoid" id="A0A263D369"/>
<evidence type="ECO:0000256" key="4">
    <source>
        <dbReference type="ARBA" id="ARBA00022832"/>
    </source>
</evidence>
<feature type="binding site" evidence="10">
    <location>
        <begin position="63"/>
        <end position="64"/>
    </location>
    <ligand>
        <name>NAD(+)</name>
        <dbReference type="ChEBI" id="CHEBI:57540"/>
    </ligand>
</feature>
<dbReference type="InterPro" id="IPR036291">
    <property type="entry name" value="NAD(P)-bd_dom_sf"/>
</dbReference>
<keyword evidence="5 8" id="KW-0560">Oxidoreductase</keyword>